<sequence>MAPRQRPGPRGRRMSAPVITGPCWVEDLDEATYHADPCPEPSLSSSMAKTLVANETGPATLHARMAAPPIRKQEFDLGSAVHETVLGRGPGIVEVDADNYRTKTAQQARDEAWAAGLTPVTRGEAAKVRAMSAVLLDHPWAADIVTRGRALPELSMFTIDERTGRWQRGRLDLLIDRHLIVDLKTASITLTSRSWMRQAANLLYHLQAAAYLDQAISLDLVDEDARFCWIAQQTSPPWTVLPCYVSAADLDRGRRLVRHALDLWDRCLATDEWPDGHAQPIESNLPHWADPDTDDTEE</sequence>
<organism evidence="3 4">
    <name type="scientific">Propionibacterium australiense</name>
    <dbReference type="NCBI Taxonomy" id="119981"/>
    <lineage>
        <taxon>Bacteria</taxon>
        <taxon>Bacillati</taxon>
        <taxon>Actinomycetota</taxon>
        <taxon>Actinomycetes</taxon>
        <taxon>Propionibacteriales</taxon>
        <taxon>Propionibacteriaceae</taxon>
        <taxon>Propionibacterium</taxon>
    </lineage>
</organism>
<dbReference type="Proteomes" id="UP000279336">
    <property type="component" value="Unassembled WGS sequence"/>
</dbReference>
<dbReference type="Pfam" id="PF12684">
    <property type="entry name" value="DUF3799"/>
    <property type="match status" value="1"/>
</dbReference>
<dbReference type="InterPro" id="IPR024432">
    <property type="entry name" value="Put_RecE_PDDEXK-like_dom"/>
</dbReference>
<dbReference type="InterPro" id="IPR011604">
    <property type="entry name" value="PDDEXK-like_dom_sf"/>
</dbReference>
<dbReference type="EMBL" id="RCIW01000003">
    <property type="protein sequence ID" value="RLP12238.1"/>
    <property type="molecule type" value="Genomic_DNA"/>
</dbReference>
<feature type="domain" description="Putative exodeoxyribonuclease 8 PDDEXK-like" evidence="2">
    <location>
        <begin position="126"/>
        <end position="275"/>
    </location>
</feature>
<dbReference type="Gene3D" id="3.90.320.10">
    <property type="match status" value="1"/>
</dbReference>
<reference evidence="3 4" key="1">
    <citation type="submission" date="2018-10" db="EMBL/GenBank/DDBJ databases">
        <title>Propionibacterium australiense Genome Sequencing and Assembly.</title>
        <authorList>
            <person name="Bernier A.-M."/>
            <person name="Bernard K."/>
        </authorList>
    </citation>
    <scope>NUCLEOTIDE SEQUENCE [LARGE SCALE GENOMIC DNA]</scope>
    <source>
        <strain evidence="3 4">NML98A078</strain>
    </source>
</reference>
<comment type="caution">
    <text evidence="3">The sequence shown here is derived from an EMBL/GenBank/DDBJ whole genome shotgun (WGS) entry which is preliminary data.</text>
</comment>
<name>A0A8B3FLA4_9ACTN</name>
<feature type="region of interest" description="Disordered" evidence="1">
    <location>
        <begin position="278"/>
        <end position="298"/>
    </location>
</feature>
<accession>A0A8B3FLA4</accession>
<protein>
    <recommendedName>
        <fullName evidence="2">Putative exodeoxyribonuclease 8 PDDEXK-like domain-containing protein</fullName>
    </recommendedName>
</protein>
<evidence type="ECO:0000259" key="2">
    <source>
        <dbReference type="Pfam" id="PF12684"/>
    </source>
</evidence>
<evidence type="ECO:0000256" key="1">
    <source>
        <dbReference type="SAM" id="MobiDB-lite"/>
    </source>
</evidence>
<evidence type="ECO:0000313" key="4">
    <source>
        <dbReference type="Proteomes" id="UP000279336"/>
    </source>
</evidence>
<proteinExistence type="predicted"/>
<dbReference type="AlphaFoldDB" id="A0A8B3FLA4"/>
<dbReference type="OrthoDB" id="3292504at2"/>
<gene>
    <name evidence="3" type="ORF">D7U36_02980</name>
</gene>
<evidence type="ECO:0000313" key="3">
    <source>
        <dbReference type="EMBL" id="RLP12238.1"/>
    </source>
</evidence>